<comment type="catalytic activity">
    <reaction evidence="8">
        <text>L-threonyl-[protein] + ATP = O-phospho-L-threonyl-[protein] + ADP + H(+)</text>
        <dbReference type="Rhea" id="RHEA:46608"/>
        <dbReference type="Rhea" id="RHEA-COMP:11060"/>
        <dbReference type="Rhea" id="RHEA-COMP:11605"/>
        <dbReference type="ChEBI" id="CHEBI:15378"/>
        <dbReference type="ChEBI" id="CHEBI:30013"/>
        <dbReference type="ChEBI" id="CHEBI:30616"/>
        <dbReference type="ChEBI" id="CHEBI:61977"/>
        <dbReference type="ChEBI" id="CHEBI:456216"/>
        <dbReference type="EC" id="2.7.12.2"/>
    </reaction>
</comment>
<feature type="compositionally biased region" description="Polar residues" evidence="11">
    <location>
        <begin position="268"/>
        <end position="278"/>
    </location>
</feature>
<evidence type="ECO:0000256" key="11">
    <source>
        <dbReference type="SAM" id="MobiDB-lite"/>
    </source>
</evidence>
<comment type="catalytic activity">
    <reaction evidence="9">
        <text>L-tyrosyl-[protein] + ATP = O-phospho-L-tyrosyl-[protein] + ADP + H(+)</text>
        <dbReference type="Rhea" id="RHEA:10596"/>
        <dbReference type="Rhea" id="RHEA-COMP:10136"/>
        <dbReference type="Rhea" id="RHEA-COMP:20101"/>
        <dbReference type="ChEBI" id="CHEBI:15378"/>
        <dbReference type="ChEBI" id="CHEBI:30616"/>
        <dbReference type="ChEBI" id="CHEBI:46858"/>
        <dbReference type="ChEBI" id="CHEBI:61978"/>
        <dbReference type="ChEBI" id="CHEBI:456216"/>
        <dbReference type="EC" id="2.7.12.2"/>
    </reaction>
</comment>
<organism evidence="13">
    <name type="scientific">Leptocylindrus danicus</name>
    <dbReference type="NCBI Taxonomy" id="163516"/>
    <lineage>
        <taxon>Eukaryota</taxon>
        <taxon>Sar</taxon>
        <taxon>Stramenopiles</taxon>
        <taxon>Ochrophyta</taxon>
        <taxon>Bacillariophyta</taxon>
        <taxon>Coscinodiscophyceae</taxon>
        <taxon>Chaetocerotophycidae</taxon>
        <taxon>Leptocylindrales</taxon>
        <taxon>Leptocylindraceae</taxon>
        <taxon>Leptocylindrus</taxon>
    </lineage>
</organism>
<dbReference type="Gene3D" id="1.10.510.10">
    <property type="entry name" value="Transferase(Phosphotransferase) domain 1"/>
    <property type="match status" value="1"/>
</dbReference>
<gene>
    <name evidence="13" type="ORF">LDAN0321_LOCUS20149</name>
</gene>
<keyword evidence="1" id="KW-0808">Transferase</keyword>
<feature type="region of interest" description="Disordered" evidence="11">
    <location>
        <begin position="263"/>
        <end position="284"/>
    </location>
</feature>
<dbReference type="InterPro" id="IPR011009">
    <property type="entry name" value="Kinase-like_dom_sf"/>
</dbReference>
<keyword evidence="3" id="KW-0418">Kinase</keyword>
<dbReference type="InterPro" id="IPR000719">
    <property type="entry name" value="Prot_kinase_dom"/>
</dbReference>
<dbReference type="PANTHER" id="PTHR48013:SF9">
    <property type="entry name" value="DUAL SPECIFICITY MITOGEN-ACTIVATED PROTEIN KINASE KINASE 5"/>
    <property type="match status" value="1"/>
</dbReference>
<dbReference type="EMBL" id="HBGY01032245">
    <property type="protein sequence ID" value="CAD9611595.1"/>
    <property type="molecule type" value="Transcribed_RNA"/>
</dbReference>
<evidence type="ECO:0000259" key="12">
    <source>
        <dbReference type="PROSITE" id="PS50011"/>
    </source>
</evidence>
<dbReference type="GO" id="GO:0005524">
    <property type="term" value="F:ATP binding"/>
    <property type="evidence" value="ECO:0007669"/>
    <property type="project" value="UniProtKB-UniRule"/>
</dbReference>
<evidence type="ECO:0000256" key="7">
    <source>
        <dbReference type="ARBA" id="ARBA00049014"/>
    </source>
</evidence>
<feature type="region of interest" description="Disordered" evidence="11">
    <location>
        <begin position="304"/>
        <end position="329"/>
    </location>
</feature>
<dbReference type="PANTHER" id="PTHR48013">
    <property type="entry name" value="DUAL SPECIFICITY MITOGEN-ACTIVATED PROTEIN KINASE KINASE 5-RELATED"/>
    <property type="match status" value="1"/>
</dbReference>
<comment type="catalytic activity">
    <reaction evidence="7">
        <text>L-seryl-[protein] + ATP = O-phospho-L-seryl-[protein] + ADP + H(+)</text>
        <dbReference type="Rhea" id="RHEA:17989"/>
        <dbReference type="Rhea" id="RHEA-COMP:9863"/>
        <dbReference type="Rhea" id="RHEA-COMP:11604"/>
        <dbReference type="ChEBI" id="CHEBI:15378"/>
        <dbReference type="ChEBI" id="CHEBI:29999"/>
        <dbReference type="ChEBI" id="CHEBI:30616"/>
        <dbReference type="ChEBI" id="CHEBI:83421"/>
        <dbReference type="ChEBI" id="CHEBI:456216"/>
        <dbReference type="EC" id="2.7.12.2"/>
    </reaction>
</comment>
<evidence type="ECO:0000256" key="1">
    <source>
        <dbReference type="ARBA" id="ARBA00022679"/>
    </source>
</evidence>
<feature type="binding site" evidence="10">
    <location>
        <position position="633"/>
    </location>
    <ligand>
        <name>ATP</name>
        <dbReference type="ChEBI" id="CHEBI:30616"/>
    </ligand>
</feature>
<keyword evidence="4 10" id="KW-0067">ATP-binding</keyword>
<evidence type="ECO:0000256" key="2">
    <source>
        <dbReference type="ARBA" id="ARBA00022741"/>
    </source>
</evidence>
<accession>A0A7S2LQJ8</accession>
<dbReference type="EC" id="2.7.12.2" evidence="6"/>
<protein>
    <recommendedName>
        <fullName evidence="6">mitogen-activated protein kinase kinase</fullName>
        <ecNumber evidence="6">2.7.12.2</ecNumber>
    </recommendedName>
</protein>
<evidence type="ECO:0000256" key="4">
    <source>
        <dbReference type="ARBA" id="ARBA00022840"/>
    </source>
</evidence>
<reference evidence="13" key="1">
    <citation type="submission" date="2021-01" db="EMBL/GenBank/DDBJ databases">
        <authorList>
            <person name="Corre E."/>
            <person name="Pelletier E."/>
            <person name="Niang G."/>
            <person name="Scheremetjew M."/>
            <person name="Finn R."/>
            <person name="Kale V."/>
            <person name="Holt S."/>
            <person name="Cochrane G."/>
            <person name="Meng A."/>
            <person name="Brown T."/>
            <person name="Cohen L."/>
        </authorList>
    </citation>
    <scope>NUCLEOTIDE SEQUENCE</scope>
    <source>
        <strain evidence="13">B650</strain>
    </source>
</reference>
<dbReference type="InterPro" id="IPR017441">
    <property type="entry name" value="Protein_kinase_ATP_BS"/>
</dbReference>
<feature type="region of interest" description="Disordered" evidence="11">
    <location>
        <begin position="90"/>
        <end position="109"/>
    </location>
</feature>
<dbReference type="GO" id="GO:0004708">
    <property type="term" value="F:MAP kinase kinase activity"/>
    <property type="evidence" value="ECO:0007669"/>
    <property type="project" value="UniProtKB-EC"/>
</dbReference>
<sequence length="1009" mass="111119">MRGCFLSLRKLCQKANARVKPEKNGASASYNRETCKRAHDDVATADAADSHRHAKNGSTIDLAFSQNIVVDKKYAEDDFGSPTKSVEVQINNGEHESSSSSISRKDNIDGATKVRRNLVDDNEQLSNTTPCCSDGALKAGEECSASEIRMDSSGRLVQLDEEQLLSMKNGGADPKHYVGISIKAEGEVVCSENLEVCFPPIVESERFETCDQNQRLCNIETSPEMLPRCADSVLASTPLCANEKSISFLETKGNVEERKIGYDDGDSSTEGCVNNSHELSPEVSVSEITSTHVRNEKSVSFLMPNDYDERNTTGDQCQESLTHDSSSSALESSLGISDCNEFVGSEKSVSFLEPFQSPNSDVAAPIDHNSQKNCTNMSRPLKSFRQMQSIADLARNHYQQIAKSYTNMKYIADLDKANIRRNSKSMPTLLSKRKARLSVLVEGDEKRSSSIRELRFADSALRSFQDCSVRSVKEVNQVRHGSLSTENGDDNVINDSAITCHVSATTESSFFDRNKMRCLDITNDEDWISVSDDENDDSLAFSSSLRIKPPKIHLPCHHHFGRKGSYTFTNSGTLWVDGFGKAITNRGIKLGQSPLGSIAMRDRLVFLCKLGEGASGTVFKALDLCSLKLVAVKIISIADKRKRRQIVSELANLHELLRDSRVATSGDFELNGEDCIVELIDAFSDANDKSVGICFEYMDGGSLQDIVDKGECANESILSGIAYQCLLGIGLLHRNNQVHRDIKPANILISTRGQVKIGDLGISRHLKVDELELSKTQNSSKSSIGTADDSLSGTVNSKNSAASSFVGTLTYMSPERINGQTYTYSADIWSLGLSLLATALGRLPIENHGFWSVMNCVNGANPPSLPVEDDSWSIEFRDFLNICLQKDPKSRPSCETLLRHKFIVPGSARLSCEQHVHSGTQSNHDDLDCILEAVYNHVYDLVARRVPMVYQYITEKLSYGSIVSRLMLESPTGLQSLASQLNLPLVDVYMKCNEFLQEIDGQSISKLLE</sequence>
<proteinExistence type="inferred from homology"/>
<dbReference type="PROSITE" id="PS50011">
    <property type="entry name" value="PROTEIN_KINASE_DOM"/>
    <property type="match status" value="1"/>
</dbReference>
<evidence type="ECO:0000256" key="10">
    <source>
        <dbReference type="PROSITE-ProRule" id="PRU10141"/>
    </source>
</evidence>
<evidence type="ECO:0000256" key="6">
    <source>
        <dbReference type="ARBA" id="ARBA00038999"/>
    </source>
</evidence>
<evidence type="ECO:0000256" key="3">
    <source>
        <dbReference type="ARBA" id="ARBA00022777"/>
    </source>
</evidence>
<evidence type="ECO:0000256" key="5">
    <source>
        <dbReference type="ARBA" id="ARBA00038035"/>
    </source>
</evidence>
<dbReference type="SMART" id="SM00220">
    <property type="entry name" value="S_TKc"/>
    <property type="match status" value="1"/>
</dbReference>
<dbReference type="Pfam" id="PF00069">
    <property type="entry name" value="Pkinase"/>
    <property type="match status" value="1"/>
</dbReference>
<feature type="compositionally biased region" description="Basic and acidic residues" evidence="11">
    <location>
        <begin position="93"/>
        <end position="108"/>
    </location>
</feature>
<name>A0A7S2LQJ8_9STRA</name>
<feature type="domain" description="Protein kinase" evidence="12">
    <location>
        <begin position="604"/>
        <end position="903"/>
    </location>
</feature>
<dbReference type="AlphaFoldDB" id="A0A7S2LQJ8"/>
<evidence type="ECO:0000256" key="9">
    <source>
        <dbReference type="ARBA" id="ARBA00051693"/>
    </source>
</evidence>
<comment type="similarity">
    <text evidence="5">Belongs to the protein kinase superfamily. STE Ser/Thr protein kinase family. MAP kinase kinase subfamily.</text>
</comment>
<dbReference type="SUPFAM" id="SSF56112">
    <property type="entry name" value="Protein kinase-like (PK-like)"/>
    <property type="match status" value="1"/>
</dbReference>
<evidence type="ECO:0000256" key="8">
    <source>
        <dbReference type="ARBA" id="ARBA00049299"/>
    </source>
</evidence>
<dbReference type="PROSITE" id="PS00107">
    <property type="entry name" value="PROTEIN_KINASE_ATP"/>
    <property type="match status" value="1"/>
</dbReference>
<keyword evidence="2 10" id="KW-0547">Nucleotide-binding</keyword>
<evidence type="ECO:0000313" key="13">
    <source>
        <dbReference type="EMBL" id="CAD9611595.1"/>
    </source>
</evidence>